<dbReference type="SUPFAM" id="SSF54001">
    <property type="entry name" value="Cysteine proteinases"/>
    <property type="match status" value="1"/>
</dbReference>
<sequence length="271" mass="31252">MSSTLSNKCHVKGNRESGCDDVVGKKVGCNTERQKAVQRKERNTEVINYYIALLTAPQKRVSGSARKSVWYLPCWIGKLIEESELTYKEVYKHYMTEDKFGGPVTDCEKICLPMNWNRSHWYLAVVDVKAHEVFIYNSLPNESYNDMCLLYPRFDCGIYVMKYMEMLGDLKEGCTIMMNSKEARRSRAMELFYDTDNEARSACAMLVVLCCSHISNPELTIMARLPYNTDIVKEGGYLQGSTVDELHTEICEDLQRLMLEVDNVRTKMNEM</sequence>
<evidence type="ECO:0000313" key="5">
    <source>
        <dbReference type="EMBL" id="KAL3527804.1"/>
    </source>
</evidence>
<dbReference type="GO" id="GO:0008233">
    <property type="term" value="F:peptidase activity"/>
    <property type="evidence" value="ECO:0007669"/>
    <property type="project" value="UniProtKB-KW"/>
</dbReference>
<comment type="similarity">
    <text evidence="1">Belongs to the peptidase C48 family.</text>
</comment>
<evidence type="ECO:0000256" key="2">
    <source>
        <dbReference type="ARBA" id="ARBA00022670"/>
    </source>
</evidence>
<keyword evidence="3" id="KW-0378">Hydrolase</keyword>
<feature type="domain" description="Ubiquitin-like protease family profile" evidence="4">
    <location>
        <begin position="20"/>
        <end position="167"/>
    </location>
</feature>
<name>A0ABD3A7T3_9GENT</name>
<keyword evidence="6" id="KW-1185">Reference proteome</keyword>
<evidence type="ECO:0000259" key="4">
    <source>
        <dbReference type="PROSITE" id="PS50600"/>
    </source>
</evidence>
<dbReference type="Proteomes" id="UP001630127">
    <property type="component" value="Unassembled WGS sequence"/>
</dbReference>
<comment type="caution">
    <text evidence="5">The sequence shown here is derived from an EMBL/GenBank/DDBJ whole genome shotgun (WGS) entry which is preliminary data.</text>
</comment>
<dbReference type="Gene3D" id="3.40.395.10">
    <property type="entry name" value="Adenoviral Proteinase, Chain A"/>
    <property type="match status" value="1"/>
</dbReference>
<dbReference type="GO" id="GO:0006508">
    <property type="term" value="P:proteolysis"/>
    <property type="evidence" value="ECO:0007669"/>
    <property type="project" value="UniProtKB-KW"/>
</dbReference>
<dbReference type="InterPro" id="IPR003653">
    <property type="entry name" value="Peptidase_C48_C"/>
</dbReference>
<reference evidence="5 6" key="1">
    <citation type="submission" date="2024-11" db="EMBL/GenBank/DDBJ databases">
        <title>A near-complete genome assembly of Cinchona calisaya.</title>
        <authorList>
            <person name="Lian D.C."/>
            <person name="Zhao X.W."/>
            <person name="Wei L."/>
        </authorList>
    </citation>
    <scope>NUCLEOTIDE SEQUENCE [LARGE SCALE GENOMIC DNA]</scope>
    <source>
        <tissue evidence="5">Nenye</tissue>
    </source>
</reference>
<dbReference type="PROSITE" id="PS50600">
    <property type="entry name" value="ULP_PROTEASE"/>
    <property type="match status" value="1"/>
</dbReference>
<dbReference type="InterPro" id="IPR038765">
    <property type="entry name" value="Papain-like_cys_pep_sf"/>
</dbReference>
<evidence type="ECO:0000256" key="1">
    <source>
        <dbReference type="ARBA" id="ARBA00005234"/>
    </source>
</evidence>
<keyword evidence="2" id="KW-0645">Protease</keyword>
<protein>
    <recommendedName>
        <fullName evidence="4">Ubiquitin-like protease family profile domain-containing protein</fullName>
    </recommendedName>
</protein>
<gene>
    <name evidence="5" type="ORF">ACH5RR_012460</name>
</gene>
<dbReference type="Pfam" id="PF02902">
    <property type="entry name" value="Peptidase_C48"/>
    <property type="match status" value="1"/>
</dbReference>
<evidence type="ECO:0000256" key="3">
    <source>
        <dbReference type="ARBA" id="ARBA00022801"/>
    </source>
</evidence>
<dbReference type="EMBL" id="JBJUIK010000005">
    <property type="protein sequence ID" value="KAL3527804.1"/>
    <property type="molecule type" value="Genomic_DNA"/>
</dbReference>
<organism evidence="5 6">
    <name type="scientific">Cinchona calisaya</name>
    <dbReference type="NCBI Taxonomy" id="153742"/>
    <lineage>
        <taxon>Eukaryota</taxon>
        <taxon>Viridiplantae</taxon>
        <taxon>Streptophyta</taxon>
        <taxon>Embryophyta</taxon>
        <taxon>Tracheophyta</taxon>
        <taxon>Spermatophyta</taxon>
        <taxon>Magnoliopsida</taxon>
        <taxon>eudicotyledons</taxon>
        <taxon>Gunneridae</taxon>
        <taxon>Pentapetalae</taxon>
        <taxon>asterids</taxon>
        <taxon>lamiids</taxon>
        <taxon>Gentianales</taxon>
        <taxon>Rubiaceae</taxon>
        <taxon>Cinchonoideae</taxon>
        <taxon>Cinchoneae</taxon>
        <taxon>Cinchona</taxon>
    </lineage>
</organism>
<proteinExistence type="inferred from homology"/>
<dbReference type="AlphaFoldDB" id="A0ABD3A7T3"/>
<evidence type="ECO:0000313" key="6">
    <source>
        <dbReference type="Proteomes" id="UP001630127"/>
    </source>
</evidence>
<accession>A0ABD3A7T3</accession>